<gene>
    <name evidence="2" type="ORF">Q4T40_20145</name>
</gene>
<feature type="transmembrane region" description="Helical" evidence="1">
    <location>
        <begin position="269"/>
        <end position="292"/>
    </location>
</feature>
<feature type="transmembrane region" description="Helical" evidence="1">
    <location>
        <begin position="148"/>
        <end position="169"/>
    </location>
</feature>
<name>A0ABU3P3D8_9FIRM</name>
<feature type="transmembrane region" description="Helical" evidence="1">
    <location>
        <begin position="224"/>
        <end position="249"/>
    </location>
</feature>
<accession>A0ABU3P3D8</accession>
<evidence type="ECO:0008006" key="4">
    <source>
        <dbReference type="Google" id="ProtNLM"/>
    </source>
</evidence>
<organism evidence="2 3">
    <name type="scientific">Anaeroselena agilis</name>
    <dbReference type="NCBI Taxonomy" id="3063788"/>
    <lineage>
        <taxon>Bacteria</taxon>
        <taxon>Bacillati</taxon>
        <taxon>Bacillota</taxon>
        <taxon>Negativicutes</taxon>
        <taxon>Acetonemataceae</taxon>
        <taxon>Anaeroselena</taxon>
    </lineage>
</organism>
<sequence>MRCSKALADTIRVGAAYAGTVIGAGFASGQEIVQFFASFGKAGLAGIAVATILFAWLGGRLLELGYRLRATAYHQAIYHVCGRRAALVLDVLTALFLFVMLSVMLAGIATVGRDYLGLPFYLGLAVAGAVVAVTVLGGIRGVAVANMAIAPLLIAAIAVVGLYSLAYHAADPGLGAAPPAPASQSAPHWLLATLIYVSYNLTVGSTILVPLGSTIPHYASRVGGGVLGGLILGGLAAFITLIVMLHHPASLTQEVPILEIASRQHPLSSIIYAAILLAAMYTTALASLYGCAGKTAAATGLHPALAAVVVAAAAAICGQFGFAKLIKMIFPIFGYATLWFTARLAWLSIRDSRWR</sequence>
<feature type="transmembrane region" description="Helical" evidence="1">
    <location>
        <begin position="304"/>
        <end position="322"/>
    </location>
</feature>
<evidence type="ECO:0000313" key="2">
    <source>
        <dbReference type="EMBL" id="MDT8903544.1"/>
    </source>
</evidence>
<dbReference type="Proteomes" id="UP001254848">
    <property type="component" value="Unassembled WGS sequence"/>
</dbReference>
<comment type="caution">
    <text evidence="2">The sequence shown here is derived from an EMBL/GenBank/DDBJ whole genome shotgun (WGS) entry which is preliminary data.</text>
</comment>
<reference evidence="2 3" key="1">
    <citation type="submission" date="2023-07" db="EMBL/GenBank/DDBJ databases">
        <title>The novel representative of Negativicutes class, Anaeroselena agilis gen. nov. sp. nov.</title>
        <authorList>
            <person name="Prokofeva M.I."/>
            <person name="Elcheninov A.G."/>
            <person name="Klyukina A."/>
            <person name="Kublanov I.V."/>
            <person name="Frolov E.N."/>
            <person name="Podosokorskaya O.A."/>
        </authorList>
    </citation>
    <scope>NUCLEOTIDE SEQUENCE [LARGE SCALE GENOMIC DNA]</scope>
    <source>
        <strain evidence="2 3">4137-cl</strain>
    </source>
</reference>
<dbReference type="EMBL" id="JAUOZS010000001">
    <property type="protein sequence ID" value="MDT8903544.1"/>
    <property type="molecule type" value="Genomic_DNA"/>
</dbReference>
<evidence type="ECO:0000313" key="3">
    <source>
        <dbReference type="Proteomes" id="UP001254848"/>
    </source>
</evidence>
<dbReference type="PANTHER" id="PTHR37814:SF1">
    <property type="entry name" value="MEMBRANE PROTEIN"/>
    <property type="match status" value="1"/>
</dbReference>
<dbReference type="InterPro" id="IPR038377">
    <property type="entry name" value="Na/Glc_symporter_sf"/>
</dbReference>
<feature type="transmembrane region" description="Helical" evidence="1">
    <location>
        <begin position="189"/>
        <end position="212"/>
    </location>
</feature>
<keyword evidence="3" id="KW-1185">Reference proteome</keyword>
<keyword evidence="1" id="KW-0472">Membrane</keyword>
<proteinExistence type="predicted"/>
<protein>
    <recommendedName>
        <fullName evidence="4">Membrane protein YkvI</fullName>
    </recommendedName>
</protein>
<evidence type="ECO:0000256" key="1">
    <source>
        <dbReference type="SAM" id="Phobius"/>
    </source>
</evidence>
<feature type="transmembrane region" description="Helical" evidence="1">
    <location>
        <begin position="39"/>
        <end position="59"/>
    </location>
</feature>
<feature type="transmembrane region" description="Helical" evidence="1">
    <location>
        <begin position="328"/>
        <end position="349"/>
    </location>
</feature>
<dbReference type="Gene3D" id="1.20.1730.10">
    <property type="entry name" value="Sodium/glucose cotransporter"/>
    <property type="match status" value="1"/>
</dbReference>
<dbReference type="InterPro" id="IPR038728">
    <property type="entry name" value="YkvI-like"/>
</dbReference>
<feature type="transmembrane region" description="Helical" evidence="1">
    <location>
        <begin position="115"/>
        <end position="136"/>
    </location>
</feature>
<feature type="transmembrane region" description="Helical" evidence="1">
    <location>
        <begin position="87"/>
        <end position="109"/>
    </location>
</feature>
<dbReference type="PANTHER" id="PTHR37814">
    <property type="entry name" value="CONSERVED MEMBRANE PROTEIN"/>
    <property type="match status" value="1"/>
</dbReference>
<dbReference type="RefSeq" id="WP_413781999.1">
    <property type="nucleotide sequence ID" value="NZ_JAUOZS010000001.1"/>
</dbReference>
<keyword evidence="1" id="KW-1133">Transmembrane helix</keyword>
<keyword evidence="1" id="KW-0812">Transmembrane</keyword>